<accession>A0ABN2XX64</accession>
<keyword evidence="4" id="KW-1185">Reference proteome</keyword>
<feature type="region of interest" description="Disordered" evidence="1">
    <location>
        <begin position="154"/>
        <end position="179"/>
    </location>
</feature>
<evidence type="ECO:0000313" key="4">
    <source>
        <dbReference type="Proteomes" id="UP001500897"/>
    </source>
</evidence>
<keyword evidence="2" id="KW-0472">Membrane</keyword>
<dbReference type="Proteomes" id="UP001500897">
    <property type="component" value="Unassembled WGS sequence"/>
</dbReference>
<dbReference type="EMBL" id="BAAANS010000059">
    <property type="protein sequence ID" value="GAA2117698.1"/>
    <property type="molecule type" value="Genomic_DNA"/>
</dbReference>
<evidence type="ECO:0000256" key="1">
    <source>
        <dbReference type="SAM" id="MobiDB-lite"/>
    </source>
</evidence>
<gene>
    <name evidence="3" type="ORF">GCM10009759_64380</name>
</gene>
<proteinExistence type="predicted"/>
<evidence type="ECO:0000256" key="2">
    <source>
        <dbReference type="SAM" id="Phobius"/>
    </source>
</evidence>
<evidence type="ECO:0000313" key="3">
    <source>
        <dbReference type="EMBL" id="GAA2117698.1"/>
    </source>
</evidence>
<feature type="transmembrane region" description="Helical" evidence="2">
    <location>
        <begin position="104"/>
        <end position="122"/>
    </location>
</feature>
<comment type="caution">
    <text evidence="3">The sequence shown here is derived from an EMBL/GenBank/DDBJ whole genome shotgun (WGS) entry which is preliminary data.</text>
</comment>
<feature type="compositionally biased region" description="Gly residues" evidence="1">
    <location>
        <begin position="158"/>
        <end position="179"/>
    </location>
</feature>
<keyword evidence="2" id="KW-0812">Transmembrane</keyword>
<organism evidence="3 4">
    <name type="scientific">Kitasatospora saccharophila</name>
    <dbReference type="NCBI Taxonomy" id="407973"/>
    <lineage>
        <taxon>Bacteria</taxon>
        <taxon>Bacillati</taxon>
        <taxon>Actinomycetota</taxon>
        <taxon>Actinomycetes</taxon>
        <taxon>Kitasatosporales</taxon>
        <taxon>Streptomycetaceae</taxon>
        <taxon>Kitasatospora</taxon>
    </lineage>
</organism>
<dbReference type="RefSeq" id="WP_344557297.1">
    <property type="nucleotide sequence ID" value="NZ_BAAANS010000059.1"/>
</dbReference>
<protein>
    <submittedName>
        <fullName evidence="3">Uncharacterized protein</fullName>
    </submittedName>
</protein>
<sequence>MPHPRRPSVRLLTRRRLDRRQEAHHWRGRGARCNPLRRGVDRARRRAVALACCTSAAGLVAGAAAAGCVPGRPFPSWSFPSWLLPSWLLPADLVAAPYGVVDRAVLGLLAFGAVAAGGAFGLRWRLRVLERRATDSWARSWRRVEPLWSGRALPWSDGGDGGGGGGGGDGGVRGGAGER</sequence>
<reference evidence="3 4" key="1">
    <citation type="journal article" date="2019" name="Int. J. Syst. Evol. Microbiol.">
        <title>The Global Catalogue of Microorganisms (GCM) 10K type strain sequencing project: providing services to taxonomists for standard genome sequencing and annotation.</title>
        <authorList>
            <consortium name="The Broad Institute Genomics Platform"/>
            <consortium name="The Broad Institute Genome Sequencing Center for Infectious Disease"/>
            <person name="Wu L."/>
            <person name="Ma J."/>
        </authorList>
    </citation>
    <scope>NUCLEOTIDE SEQUENCE [LARGE SCALE GENOMIC DNA]</scope>
    <source>
        <strain evidence="3 4">JCM 14559</strain>
    </source>
</reference>
<keyword evidence="2" id="KW-1133">Transmembrane helix</keyword>
<name>A0ABN2XX64_9ACTN</name>